<evidence type="ECO:0000313" key="3">
    <source>
        <dbReference type="Proteomes" id="UP000606974"/>
    </source>
</evidence>
<dbReference type="EMBL" id="JAACFV010000011">
    <property type="protein sequence ID" value="KAF7512627.1"/>
    <property type="molecule type" value="Genomic_DNA"/>
</dbReference>
<dbReference type="Proteomes" id="UP000606974">
    <property type="component" value="Unassembled WGS sequence"/>
</dbReference>
<sequence>MDQNLEPKVDPPKIEIVTKRQTRKQSGIYLMGETSPRSFVGYIKHGAWTEEQIQGYIEVQRRLAPDCVKERERASETPAKDENTKVEGSTAKTGKPCNSVVQADKERDNTDTRVSRTKSPRLLEVIPETDDEE</sequence>
<evidence type="ECO:0000256" key="1">
    <source>
        <dbReference type="SAM" id="MobiDB-lite"/>
    </source>
</evidence>
<feature type="compositionally biased region" description="Basic and acidic residues" evidence="1">
    <location>
        <begin position="69"/>
        <end position="85"/>
    </location>
</feature>
<accession>A0A8H7AQZ6</accession>
<comment type="caution">
    <text evidence="2">The sequence shown here is derived from an EMBL/GenBank/DDBJ whole genome shotgun (WGS) entry which is preliminary data.</text>
</comment>
<feature type="region of interest" description="Disordered" evidence="1">
    <location>
        <begin position="69"/>
        <end position="133"/>
    </location>
</feature>
<feature type="compositionally biased region" description="Basic and acidic residues" evidence="1">
    <location>
        <begin position="103"/>
        <end position="114"/>
    </location>
</feature>
<gene>
    <name evidence="2" type="ORF">GJ744_000888</name>
</gene>
<protein>
    <submittedName>
        <fullName evidence="2">Uncharacterized protein</fullName>
    </submittedName>
</protein>
<reference evidence="2" key="1">
    <citation type="submission" date="2020-02" db="EMBL/GenBank/DDBJ databases">
        <authorList>
            <person name="Palmer J.M."/>
        </authorList>
    </citation>
    <scope>NUCLEOTIDE SEQUENCE</scope>
    <source>
        <strain evidence="2">EPUS1.4</strain>
        <tissue evidence="2">Thallus</tissue>
    </source>
</reference>
<dbReference type="OrthoDB" id="10286718at2759"/>
<evidence type="ECO:0000313" key="2">
    <source>
        <dbReference type="EMBL" id="KAF7512627.1"/>
    </source>
</evidence>
<dbReference type="AlphaFoldDB" id="A0A8H7AQZ6"/>
<name>A0A8H7AQZ6_9EURO</name>
<organism evidence="2 3">
    <name type="scientific">Endocarpon pusillum</name>
    <dbReference type="NCBI Taxonomy" id="364733"/>
    <lineage>
        <taxon>Eukaryota</taxon>
        <taxon>Fungi</taxon>
        <taxon>Dikarya</taxon>
        <taxon>Ascomycota</taxon>
        <taxon>Pezizomycotina</taxon>
        <taxon>Eurotiomycetes</taxon>
        <taxon>Chaetothyriomycetidae</taxon>
        <taxon>Verrucariales</taxon>
        <taxon>Verrucariaceae</taxon>
        <taxon>Endocarpon</taxon>
    </lineage>
</organism>
<proteinExistence type="predicted"/>
<keyword evidence="3" id="KW-1185">Reference proteome</keyword>